<dbReference type="PANTHER" id="PTHR48007">
    <property type="entry name" value="LEUCINE-RICH REPEAT RECEPTOR-LIKE PROTEIN KINASE PXC1"/>
    <property type="match status" value="1"/>
</dbReference>
<dbReference type="EMBL" id="SZYD01000015">
    <property type="protein sequence ID" value="KAD3641464.1"/>
    <property type="molecule type" value="Genomic_DNA"/>
</dbReference>
<dbReference type="InterPro" id="IPR046959">
    <property type="entry name" value="PRK1-6/SRF4-like"/>
</dbReference>
<evidence type="ECO:0000313" key="3">
    <source>
        <dbReference type="Proteomes" id="UP000326396"/>
    </source>
</evidence>
<accession>A0A5N6MQC8</accession>
<dbReference type="Gene3D" id="1.10.510.10">
    <property type="entry name" value="Transferase(Phosphotransferase) domain 1"/>
    <property type="match status" value="1"/>
</dbReference>
<sequence length="302" mass="33965">MSSRAINTKPRRSIRYGEENQRSSLSLSEYDDIFIGCMEDMSCTTCHDDGCTKDENGLQWTMKDVMRASVGVLGETGLGVTEKLVFLDGKSCVLKRFRTVFVGRKEFAHRVGILASISRKCDYLVPINAYLYSKRFKFVVCDYYPMGSLHDLLDGARKHGHTPLNWNQRFKIILHTARAIAFIHSQPPQDKNMVTNVHGNLKSTNIMIDVDFSIRLANYGYTQLATNTPEIDQLMPLSPPSPLPPENINNKVLSQKSDIFQFGLILLDILGGTKALDSTQRGFVDESPLSKRGGTVESWEFS</sequence>
<dbReference type="PANTHER" id="PTHR48007:SF55">
    <property type="entry name" value="PROTEIN KINASE DOMAIN-CONTAINING PROTEIN"/>
    <property type="match status" value="1"/>
</dbReference>
<proteinExistence type="predicted"/>
<dbReference type="InterPro" id="IPR001245">
    <property type="entry name" value="Ser-Thr/Tyr_kinase_cat_dom"/>
</dbReference>
<dbReference type="InterPro" id="IPR000719">
    <property type="entry name" value="Prot_kinase_dom"/>
</dbReference>
<keyword evidence="3" id="KW-1185">Reference proteome</keyword>
<dbReference type="GO" id="GO:0004672">
    <property type="term" value="F:protein kinase activity"/>
    <property type="evidence" value="ECO:0007669"/>
    <property type="project" value="InterPro"/>
</dbReference>
<dbReference type="SMART" id="SM00220">
    <property type="entry name" value="S_TKc"/>
    <property type="match status" value="1"/>
</dbReference>
<dbReference type="InterPro" id="IPR011009">
    <property type="entry name" value="Kinase-like_dom_sf"/>
</dbReference>
<comment type="caution">
    <text evidence="2">The sequence shown here is derived from an EMBL/GenBank/DDBJ whole genome shotgun (WGS) entry which is preliminary data.</text>
</comment>
<protein>
    <recommendedName>
        <fullName evidence="1">Protein kinase domain-containing protein</fullName>
    </recommendedName>
</protein>
<dbReference type="OrthoDB" id="1890790at2759"/>
<organism evidence="2 3">
    <name type="scientific">Mikania micrantha</name>
    <name type="common">bitter vine</name>
    <dbReference type="NCBI Taxonomy" id="192012"/>
    <lineage>
        <taxon>Eukaryota</taxon>
        <taxon>Viridiplantae</taxon>
        <taxon>Streptophyta</taxon>
        <taxon>Embryophyta</taxon>
        <taxon>Tracheophyta</taxon>
        <taxon>Spermatophyta</taxon>
        <taxon>Magnoliopsida</taxon>
        <taxon>eudicotyledons</taxon>
        <taxon>Gunneridae</taxon>
        <taxon>Pentapetalae</taxon>
        <taxon>asterids</taxon>
        <taxon>campanulids</taxon>
        <taxon>Asterales</taxon>
        <taxon>Asteraceae</taxon>
        <taxon>Asteroideae</taxon>
        <taxon>Heliantheae alliance</taxon>
        <taxon>Eupatorieae</taxon>
        <taxon>Mikania</taxon>
    </lineage>
</organism>
<reference evidence="2 3" key="1">
    <citation type="submission" date="2019-05" db="EMBL/GenBank/DDBJ databases">
        <title>Mikania micrantha, genome provides insights into the molecular mechanism of rapid growth.</title>
        <authorList>
            <person name="Liu B."/>
        </authorList>
    </citation>
    <scope>NUCLEOTIDE SEQUENCE [LARGE SCALE GENOMIC DNA]</scope>
    <source>
        <strain evidence="2">NLD-2019</strain>
        <tissue evidence="2">Leaf</tissue>
    </source>
</reference>
<evidence type="ECO:0000259" key="1">
    <source>
        <dbReference type="PROSITE" id="PS50011"/>
    </source>
</evidence>
<evidence type="ECO:0000313" key="2">
    <source>
        <dbReference type="EMBL" id="KAD3641464.1"/>
    </source>
</evidence>
<dbReference type="Pfam" id="PF07714">
    <property type="entry name" value="PK_Tyr_Ser-Thr"/>
    <property type="match status" value="1"/>
</dbReference>
<dbReference type="GO" id="GO:0005524">
    <property type="term" value="F:ATP binding"/>
    <property type="evidence" value="ECO:0007669"/>
    <property type="project" value="InterPro"/>
</dbReference>
<dbReference type="Proteomes" id="UP000326396">
    <property type="component" value="Linkage Group LG5"/>
</dbReference>
<dbReference type="PROSITE" id="PS50011">
    <property type="entry name" value="PROTEIN_KINASE_DOM"/>
    <property type="match status" value="1"/>
</dbReference>
<gene>
    <name evidence="2" type="ORF">E3N88_30688</name>
</gene>
<feature type="domain" description="Protein kinase" evidence="1">
    <location>
        <begin position="67"/>
        <end position="302"/>
    </location>
</feature>
<dbReference type="SUPFAM" id="SSF56112">
    <property type="entry name" value="Protein kinase-like (PK-like)"/>
    <property type="match status" value="1"/>
</dbReference>
<name>A0A5N6MQC8_9ASTR</name>
<dbReference type="AlphaFoldDB" id="A0A5N6MQC8"/>